<gene>
    <name evidence="2" type="ordered locus">Dd703_3052</name>
</gene>
<dbReference type="HOGENOM" id="CLU_1308491_0_0_6"/>
<sequence length="210" mass="24092">MIVMLLVILIWLLVILLLALVIIGSSLAVLTPDIPVFAAIIMFAALLAPPLCFKMGYWLIGHANRSYFLVKKLRCRPRIPTVALHVNNVRNTRRLRTAPDELECAWNELINHINGIANGKTQILMQSHLFTGSKIRRLKNTFPHMRIHVRQWRMSRWQEGLFRATELCKQWHYPQIRPRGFMLVIRARNGKIISGADTISPVTSSTTYST</sequence>
<dbReference type="KEGG" id="dda:Dd703_3052"/>
<keyword evidence="3" id="KW-1185">Reference proteome</keyword>
<accession>C6CCI1</accession>
<evidence type="ECO:0000313" key="3">
    <source>
        <dbReference type="Proteomes" id="UP000002734"/>
    </source>
</evidence>
<proteinExistence type="predicted"/>
<feature type="transmembrane region" description="Helical" evidence="1">
    <location>
        <begin position="38"/>
        <end position="60"/>
    </location>
</feature>
<protein>
    <submittedName>
        <fullName evidence="2">Uncharacterized protein</fullName>
    </submittedName>
</protein>
<dbReference type="eggNOG" id="ENOG5031DV3">
    <property type="taxonomic scope" value="Bacteria"/>
</dbReference>
<reference evidence="2" key="1">
    <citation type="submission" date="2009-06" db="EMBL/GenBank/DDBJ databases">
        <title>Complete sequence of Dickeya dadantii Ech703.</title>
        <authorList>
            <consortium name="US DOE Joint Genome Institute"/>
            <person name="Lucas S."/>
            <person name="Copeland A."/>
            <person name="Lapidus A."/>
            <person name="Glavina del Rio T."/>
            <person name="Dalin E."/>
            <person name="Tice H."/>
            <person name="Bruce D."/>
            <person name="Goodwin L."/>
            <person name="Pitluck S."/>
            <person name="Chertkov O."/>
            <person name="Brettin T."/>
            <person name="Detter J.C."/>
            <person name="Han C."/>
            <person name="Larimer F."/>
            <person name="Land M."/>
            <person name="Hauser L."/>
            <person name="Kyrpides N."/>
            <person name="Mikhailova N."/>
            <person name="Balakrishnan V."/>
            <person name="Glasner J."/>
            <person name="Perna N.T."/>
        </authorList>
    </citation>
    <scope>NUCLEOTIDE SEQUENCE [LARGE SCALE GENOMIC DNA]</scope>
    <source>
        <strain evidence="2">Ech703</strain>
    </source>
</reference>
<dbReference type="AlphaFoldDB" id="C6CCI1"/>
<organism evidence="2 3">
    <name type="scientific">Musicola paradisiaca (strain Ech703)</name>
    <name type="common">Dickeya paradisiaca</name>
    <name type="synonym">Dickeya dadantii</name>
    <dbReference type="NCBI Taxonomy" id="579405"/>
    <lineage>
        <taxon>Bacteria</taxon>
        <taxon>Pseudomonadati</taxon>
        <taxon>Pseudomonadota</taxon>
        <taxon>Gammaproteobacteria</taxon>
        <taxon>Enterobacterales</taxon>
        <taxon>Pectobacteriaceae</taxon>
        <taxon>Musicola</taxon>
    </lineage>
</organism>
<evidence type="ECO:0000256" key="1">
    <source>
        <dbReference type="SAM" id="Phobius"/>
    </source>
</evidence>
<keyword evidence="1" id="KW-1133">Transmembrane helix</keyword>
<evidence type="ECO:0000313" key="2">
    <source>
        <dbReference type="EMBL" id="ACS86824.1"/>
    </source>
</evidence>
<name>C6CCI1_MUSP7</name>
<keyword evidence="1" id="KW-0472">Membrane</keyword>
<dbReference type="Proteomes" id="UP000002734">
    <property type="component" value="Chromosome"/>
</dbReference>
<keyword evidence="1" id="KW-0812">Transmembrane</keyword>
<dbReference type="STRING" id="579405.Dd703_3052"/>
<dbReference type="EMBL" id="CP001654">
    <property type="protein sequence ID" value="ACS86824.1"/>
    <property type="molecule type" value="Genomic_DNA"/>
</dbReference>